<sequence length="219" mass="24148">MRGARLGGAMDAHQETRYNPFGMDEGCRNCEGLCDVRERVVHGYGDAGADFVFVGERPSAGAERTGVPFTGDAAGERFQDVLGQVGLNNSLPSSEEPEVENAYLTYLTRCRHPEREPTDAEVATCEPFLNADLRMINPEIIVPVGERALAEIGTEYTTTPADELDVVEHHAERIRGRGFELMPMVHPGAMTDEQADAFVTAFLDLLDTDYRQTKGRRGR</sequence>
<evidence type="ECO:0000256" key="6">
    <source>
        <dbReference type="ARBA" id="ARBA00023014"/>
    </source>
</evidence>
<feature type="domain" description="Uracil-DNA glycosylase-like" evidence="8">
    <location>
        <begin position="42"/>
        <end position="203"/>
    </location>
</feature>
<evidence type="ECO:0000313" key="9">
    <source>
        <dbReference type="EMBL" id="GGM64453.1"/>
    </source>
</evidence>
<dbReference type="InterPro" id="IPR051536">
    <property type="entry name" value="UDG_Type-4/5"/>
</dbReference>
<name>A0A830FV08_9EURY</name>
<gene>
    <name evidence="9" type="ORF">GCM10009017_13150</name>
</gene>
<dbReference type="InterPro" id="IPR036895">
    <property type="entry name" value="Uracil-DNA_glycosylase-like_sf"/>
</dbReference>
<keyword evidence="3" id="KW-0227">DNA damage</keyword>
<dbReference type="GO" id="GO:0006281">
    <property type="term" value="P:DNA repair"/>
    <property type="evidence" value="ECO:0007669"/>
    <property type="project" value="UniProtKB-KW"/>
</dbReference>
<dbReference type="GO" id="GO:0051539">
    <property type="term" value="F:4 iron, 4 sulfur cluster binding"/>
    <property type="evidence" value="ECO:0007669"/>
    <property type="project" value="UniProtKB-KW"/>
</dbReference>
<protein>
    <submittedName>
        <fullName evidence="9">Uracil-DNA glycosylase</fullName>
    </submittedName>
</protein>
<keyword evidence="6" id="KW-0411">Iron-sulfur</keyword>
<dbReference type="PANTHER" id="PTHR33693">
    <property type="entry name" value="TYPE-5 URACIL-DNA GLYCOSYLASE"/>
    <property type="match status" value="1"/>
</dbReference>
<keyword evidence="5" id="KW-0408">Iron</keyword>
<evidence type="ECO:0000259" key="8">
    <source>
        <dbReference type="SMART" id="SM00986"/>
    </source>
</evidence>
<evidence type="ECO:0000256" key="7">
    <source>
        <dbReference type="ARBA" id="ARBA00023204"/>
    </source>
</evidence>
<dbReference type="SMART" id="SM00986">
    <property type="entry name" value="UDG"/>
    <property type="match status" value="1"/>
</dbReference>
<dbReference type="EMBL" id="BMOO01000003">
    <property type="protein sequence ID" value="GGM64453.1"/>
    <property type="molecule type" value="Genomic_DNA"/>
</dbReference>
<evidence type="ECO:0000256" key="3">
    <source>
        <dbReference type="ARBA" id="ARBA00022763"/>
    </source>
</evidence>
<comment type="caution">
    <text evidence="9">The sequence shown here is derived from an EMBL/GenBank/DDBJ whole genome shotgun (WGS) entry which is preliminary data.</text>
</comment>
<dbReference type="CDD" id="cd10030">
    <property type="entry name" value="UDG-F4_TTUDGA_SPO1dp_like"/>
    <property type="match status" value="1"/>
</dbReference>
<evidence type="ECO:0000256" key="5">
    <source>
        <dbReference type="ARBA" id="ARBA00023004"/>
    </source>
</evidence>
<reference evidence="9" key="2">
    <citation type="submission" date="2020-09" db="EMBL/GenBank/DDBJ databases">
        <authorList>
            <person name="Sun Q."/>
            <person name="Ohkuma M."/>
        </authorList>
    </citation>
    <scope>NUCLEOTIDE SEQUENCE</scope>
    <source>
        <strain evidence="9">JCM 16108</strain>
    </source>
</reference>
<dbReference type="Gene3D" id="3.40.470.10">
    <property type="entry name" value="Uracil-DNA glycosylase-like domain"/>
    <property type="match status" value="1"/>
</dbReference>
<dbReference type="GO" id="GO:0046872">
    <property type="term" value="F:metal ion binding"/>
    <property type="evidence" value="ECO:0007669"/>
    <property type="project" value="UniProtKB-KW"/>
</dbReference>
<evidence type="ECO:0000256" key="2">
    <source>
        <dbReference type="ARBA" id="ARBA00022723"/>
    </source>
</evidence>
<keyword evidence="2" id="KW-0479">Metal-binding</keyword>
<dbReference type="Proteomes" id="UP000614609">
    <property type="component" value="Unassembled WGS sequence"/>
</dbReference>
<dbReference type="AlphaFoldDB" id="A0A830FV08"/>
<reference evidence="9" key="1">
    <citation type="journal article" date="2014" name="Int. J. Syst. Evol. Microbiol.">
        <title>Complete genome sequence of Corynebacterium casei LMG S-19264T (=DSM 44701T), isolated from a smear-ripened cheese.</title>
        <authorList>
            <consortium name="US DOE Joint Genome Institute (JGI-PGF)"/>
            <person name="Walter F."/>
            <person name="Albersmeier A."/>
            <person name="Kalinowski J."/>
            <person name="Ruckert C."/>
        </authorList>
    </citation>
    <scope>NUCLEOTIDE SEQUENCE</scope>
    <source>
        <strain evidence="9">JCM 16108</strain>
    </source>
</reference>
<accession>A0A830FV08</accession>
<dbReference type="InterPro" id="IPR005122">
    <property type="entry name" value="Uracil-DNA_glycosylase-like"/>
</dbReference>
<proteinExistence type="predicted"/>
<evidence type="ECO:0000313" key="10">
    <source>
        <dbReference type="Proteomes" id="UP000614609"/>
    </source>
</evidence>
<keyword evidence="10" id="KW-1185">Reference proteome</keyword>
<dbReference type="SUPFAM" id="SSF52141">
    <property type="entry name" value="Uracil-DNA glycosylase-like"/>
    <property type="match status" value="1"/>
</dbReference>
<organism evidence="9 10">
    <name type="scientific">Halarchaeum rubridurum</name>
    <dbReference type="NCBI Taxonomy" id="489911"/>
    <lineage>
        <taxon>Archaea</taxon>
        <taxon>Methanobacteriati</taxon>
        <taxon>Methanobacteriota</taxon>
        <taxon>Stenosarchaea group</taxon>
        <taxon>Halobacteria</taxon>
        <taxon>Halobacteriales</taxon>
        <taxon>Halobacteriaceae</taxon>
    </lineage>
</organism>
<evidence type="ECO:0000256" key="4">
    <source>
        <dbReference type="ARBA" id="ARBA00022801"/>
    </source>
</evidence>
<evidence type="ECO:0000256" key="1">
    <source>
        <dbReference type="ARBA" id="ARBA00022485"/>
    </source>
</evidence>
<dbReference type="PANTHER" id="PTHR33693:SF1">
    <property type="entry name" value="TYPE-4 URACIL-DNA GLYCOSYLASE"/>
    <property type="match status" value="1"/>
</dbReference>
<dbReference type="SMART" id="SM00987">
    <property type="entry name" value="UreE_C"/>
    <property type="match status" value="1"/>
</dbReference>
<dbReference type="GO" id="GO:0097506">
    <property type="term" value="F:deaminated base DNA N-glycosylase activity"/>
    <property type="evidence" value="ECO:0007669"/>
    <property type="project" value="UniProtKB-ARBA"/>
</dbReference>
<dbReference type="Pfam" id="PF03167">
    <property type="entry name" value="UDG"/>
    <property type="match status" value="1"/>
</dbReference>
<keyword evidence="7" id="KW-0234">DNA repair</keyword>
<keyword evidence="4" id="KW-0378">Hydrolase</keyword>
<keyword evidence="1" id="KW-0004">4Fe-4S</keyword>